<dbReference type="Gene3D" id="1.20.1050.10">
    <property type="match status" value="1"/>
</dbReference>
<protein>
    <submittedName>
        <fullName evidence="2">Glutathione S-transferase</fullName>
        <ecNumber evidence="2">2.5.1.18</ecNumber>
    </submittedName>
</protein>
<dbReference type="GO" id="GO:0004364">
    <property type="term" value="F:glutathione transferase activity"/>
    <property type="evidence" value="ECO:0007669"/>
    <property type="project" value="UniProtKB-EC"/>
</dbReference>
<sequence length="220" mass="24860">MSLILVIGNKTYSSWSLRAWLVMTRFGIDFDEILIPLDQADTKERILRHSPSGRVPCLIDGDVAIWDTLSIVEYLAERYPDAGIWPSNSFARAIARSVSAEMHSGFPAIREYCPMNLRKRFPFKDWGGAAAVDEVRRIEQLWSDCRARFAGAGPFLFGDFSAADAMFAPVVTRLDRYGWTVTEASRAYMDAVLAMPELKRWTDDAAMEPWVIEAEEVEPA</sequence>
<dbReference type="InterPro" id="IPR040079">
    <property type="entry name" value="Glutathione_S-Trfase"/>
</dbReference>
<dbReference type="CDD" id="cd03043">
    <property type="entry name" value="GST_N_1"/>
    <property type="match status" value="1"/>
</dbReference>
<dbReference type="GO" id="GO:0006559">
    <property type="term" value="P:L-phenylalanine catabolic process"/>
    <property type="evidence" value="ECO:0007669"/>
    <property type="project" value="TreeGrafter"/>
</dbReference>
<dbReference type="SUPFAM" id="SSF52833">
    <property type="entry name" value="Thioredoxin-like"/>
    <property type="match status" value="1"/>
</dbReference>
<feature type="domain" description="GST N-terminal" evidence="1">
    <location>
        <begin position="3"/>
        <end position="83"/>
    </location>
</feature>
<dbReference type="PROSITE" id="PS50404">
    <property type="entry name" value="GST_NTER"/>
    <property type="match status" value="1"/>
</dbReference>
<dbReference type="GO" id="GO:0006749">
    <property type="term" value="P:glutathione metabolic process"/>
    <property type="evidence" value="ECO:0007669"/>
    <property type="project" value="TreeGrafter"/>
</dbReference>
<dbReference type="Pfam" id="PF13410">
    <property type="entry name" value="GST_C_2"/>
    <property type="match status" value="1"/>
</dbReference>
<dbReference type="InterPro" id="IPR036282">
    <property type="entry name" value="Glutathione-S-Trfase_C_sf"/>
</dbReference>
<keyword evidence="2" id="KW-0808">Transferase</keyword>
<dbReference type="PANTHER" id="PTHR42673:SF4">
    <property type="entry name" value="MALEYLACETOACETATE ISOMERASE"/>
    <property type="match status" value="1"/>
</dbReference>
<accession>A0AAE3VPU1</accession>
<proteinExistence type="predicted"/>
<dbReference type="Proteomes" id="UP001229244">
    <property type="component" value="Unassembled WGS sequence"/>
</dbReference>
<name>A0AAE3VPU1_9HYPH</name>
<evidence type="ECO:0000313" key="2">
    <source>
        <dbReference type="EMBL" id="MDQ0315935.1"/>
    </source>
</evidence>
<dbReference type="InterPro" id="IPR036249">
    <property type="entry name" value="Thioredoxin-like_sf"/>
</dbReference>
<dbReference type="EMBL" id="JAUSUL010000002">
    <property type="protein sequence ID" value="MDQ0315935.1"/>
    <property type="molecule type" value="Genomic_DNA"/>
</dbReference>
<dbReference type="SUPFAM" id="SSF47616">
    <property type="entry name" value="GST C-terminal domain-like"/>
    <property type="match status" value="1"/>
</dbReference>
<dbReference type="SFLD" id="SFLDS00019">
    <property type="entry name" value="Glutathione_Transferase_(cytos"/>
    <property type="match status" value="1"/>
</dbReference>
<evidence type="ECO:0000313" key="3">
    <source>
        <dbReference type="Proteomes" id="UP001229244"/>
    </source>
</evidence>
<comment type="caution">
    <text evidence="2">The sequence shown here is derived from an EMBL/GenBank/DDBJ whole genome shotgun (WGS) entry which is preliminary data.</text>
</comment>
<dbReference type="Gene3D" id="3.40.30.10">
    <property type="entry name" value="Glutaredoxin"/>
    <property type="match status" value="1"/>
</dbReference>
<dbReference type="EC" id="2.5.1.18" evidence="2"/>
<organism evidence="2 3">
    <name type="scientific">Amorphus orientalis</name>
    <dbReference type="NCBI Taxonomy" id="649198"/>
    <lineage>
        <taxon>Bacteria</taxon>
        <taxon>Pseudomonadati</taxon>
        <taxon>Pseudomonadota</taxon>
        <taxon>Alphaproteobacteria</taxon>
        <taxon>Hyphomicrobiales</taxon>
        <taxon>Amorphaceae</taxon>
        <taxon>Amorphus</taxon>
    </lineage>
</organism>
<reference evidence="2" key="1">
    <citation type="submission" date="2023-07" db="EMBL/GenBank/DDBJ databases">
        <title>Genomic Encyclopedia of Type Strains, Phase IV (KMG-IV): sequencing the most valuable type-strain genomes for metagenomic binning, comparative biology and taxonomic classification.</title>
        <authorList>
            <person name="Goeker M."/>
        </authorList>
    </citation>
    <scope>NUCLEOTIDE SEQUENCE</scope>
    <source>
        <strain evidence="2">DSM 21202</strain>
    </source>
</reference>
<evidence type="ECO:0000259" key="1">
    <source>
        <dbReference type="PROSITE" id="PS50404"/>
    </source>
</evidence>
<dbReference type="InterPro" id="IPR004045">
    <property type="entry name" value="Glutathione_S-Trfase_N"/>
</dbReference>
<keyword evidence="3" id="KW-1185">Reference proteome</keyword>
<dbReference type="CDD" id="cd03194">
    <property type="entry name" value="GST_C_3"/>
    <property type="match status" value="1"/>
</dbReference>
<dbReference type="GO" id="GO:0016034">
    <property type="term" value="F:maleylacetoacetate isomerase activity"/>
    <property type="evidence" value="ECO:0007669"/>
    <property type="project" value="TreeGrafter"/>
</dbReference>
<dbReference type="RefSeq" id="WP_306885763.1">
    <property type="nucleotide sequence ID" value="NZ_JAUSUL010000002.1"/>
</dbReference>
<dbReference type="PANTHER" id="PTHR42673">
    <property type="entry name" value="MALEYLACETOACETATE ISOMERASE"/>
    <property type="match status" value="1"/>
</dbReference>
<dbReference type="FunFam" id="3.40.30.10:FF:000206">
    <property type="entry name" value="Probable glutathione S-transferase"/>
    <property type="match status" value="1"/>
</dbReference>
<dbReference type="AlphaFoldDB" id="A0AAE3VPU1"/>
<dbReference type="Pfam" id="PF13409">
    <property type="entry name" value="GST_N_2"/>
    <property type="match status" value="1"/>
</dbReference>
<gene>
    <name evidence="2" type="ORF">J2S73_002392</name>
</gene>